<dbReference type="PANTHER" id="PTHR43792:SF1">
    <property type="entry name" value="N-ACETYLTRANSFERASE DOMAIN-CONTAINING PROTEIN"/>
    <property type="match status" value="1"/>
</dbReference>
<protein>
    <submittedName>
        <fullName evidence="2">GNAT family N-acetyltransferase</fullName>
    </submittedName>
</protein>
<evidence type="ECO:0000313" key="3">
    <source>
        <dbReference type="Proteomes" id="UP001165986"/>
    </source>
</evidence>
<gene>
    <name evidence="2" type="ORF">FNW02_19475</name>
</gene>
<reference evidence="2" key="1">
    <citation type="submission" date="2019-07" db="EMBL/GenBank/DDBJ databases">
        <title>Toxilogical consequences of a new and cryptic species of cyanobacteria (Komarekiella delphini-convector) recovered from the epidermis of a bottlenose dolphin and 1500 ft. in the air.</title>
        <authorList>
            <person name="Brown A.O."/>
            <person name="Dvorak P."/>
            <person name="Villanueva C.D."/>
            <person name="Foss A.J."/>
            <person name="Garvey A.D."/>
            <person name="Gibson Q.A."/>
            <person name="Johansen J.R."/>
            <person name="Casamatta D.A."/>
        </authorList>
    </citation>
    <scope>NUCLEOTIDE SEQUENCE</scope>
    <source>
        <strain evidence="2">SJRDD-AB1</strain>
    </source>
</reference>
<dbReference type="Pfam" id="PF13302">
    <property type="entry name" value="Acetyltransf_3"/>
    <property type="match status" value="1"/>
</dbReference>
<dbReference type="EMBL" id="VJXY01000021">
    <property type="protein sequence ID" value="MBD6617945.1"/>
    <property type="molecule type" value="Genomic_DNA"/>
</dbReference>
<organism evidence="2 3">
    <name type="scientific">Komarekiella delphini-convector SJRDD-AB1</name>
    <dbReference type="NCBI Taxonomy" id="2593771"/>
    <lineage>
        <taxon>Bacteria</taxon>
        <taxon>Bacillati</taxon>
        <taxon>Cyanobacteriota</taxon>
        <taxon>Cyanophyceae</taxon>
        <taxon>Nostocales</taxon>
        <taxon>Nostocaceae</taxon>
        <taxon>Komarekiella</taxon>
        <taxon>Komarekiella delphini-convector</taxon>
    </lineage>
</organism>
<name>A0AA40SZI3_9NOST</name>
<dbReference type="InterPro" id="IPR000182">
    <property type="entry name" value="GNAT_dom"/>
</dbReference>
<evidence type="ECO:0000259" key="1">
    <source>
        <dbReference type="PROSITE" id="PS51186"/>
    </source>
</evidence>
<dbReference type="GO" id="GO:0016747">
    <property type="term" value="F:acyltransferase activity, transferring groups other than amino-acyl groups"/>
    <property type="evidence" value="ECO:0007669"/>
    <property type="project" value="InterPro"/>
</dbReference>
<feature type="domain" description="N-acetyltransferase" evidence="1">
    <location>
        <begin position="25"/>
        <end position="170"/>
    </location>
</feature>
<keyword evidence="3" id="KW-1185">Reference proteome</keyword>
<proteinExistence type="predicted"/>
<dbReference type="AlphaFoldDB" id="A0AA40SZI3"/>
<dbReference type="InterPro" id="IPR016181">
    <property type="entry name" value="Acyl_CoA_acyltransferase"/>
</dbReference>
<sequence>MKLLFLEIFTDRLLLQPISIKYKENIFREFTEEITTYMHPRPPQSISETELFISESLLKIQNGDDLILVILKKNSQEFLGCSGIHKINSKYPEAGIWLKKSAHGSGYGIEAIAALKDWAQSNLDYEYLLYPVDRANIASRRIPEKLGGQIFREYEQTNLSGKVLHLVEYRIACARAKQSI</sequence>
<comment type="caution">
    <text evidence="2">The sequence shown here is derived from an EMBL/GenBank/DDBJ whole genome shotgun (WGS) entry which is preliminary data.</text>
</comment>
<evidence type="ECO:0000313" key="2">
    <source>
        <dbReference type="EMBL" id="MBD6617945.1"/>
    </source>
</evidence>
<dbReference type="PANTHER" id="PTHR43792">
    <property type="entry name" value="GNAT FAMILY, PUTATIVE (AFU_ORTHOLOGUE AFUA_3G00765)-RELATED-RELATED"/>
    <property type="match status" value="1"/>
</dbReference>
<accession>A0AA40SZI3</accession>
<dbReference type="Proteomes" id="UP001165986">
    <property type="component" value="Unassembled WGS sequence"/>
</dbReference>
<dbReference type="SUPFAM" id="SSF55729">
    <property type="entry name" value="Acyl-CoA N-acyltransferases (Nat)"/>
    <property type="match status" value="1"/>
</dbReference>
<dbReference type="InterPro" id="IPR051531">
    <property type="entry name" value="N-acetyltransferase"/>
</dbReference>
<dbReference type="PROSITE" id="PS51186">
    <property type="entry name" value="GNAT"/>
    <property type="match status" value="1"/>
</dbReference>
<dbReference type="Gene3D" id="3.40.630.30">
    <property type="match status" value="1"/>
</dbReference>